<name>A0ABQ6K7I0_9MICO</name>
<feature type="region of interest" description="Disordered" evidence="1">
    <location>
        <begin position="78"/>
        <end position="109"/>
    </location>
</feature>
<feature type="domain" description="ABC transporter" evidence="2">
    <location>
        <begin position="30"/>
        <end position="65"/>
    </location>
</feature>
<keyword evidence="4" id="KW-1185">Reference proteome</keyword>
<reference evidence="4" key="1">
    <citation type="journal article" date="2019" name="Int. J. Syst. Evol. Microbiol.">
        <title>The Global Catalogue of Microorganisms (GCM) 10K type strain sequencing project: providing services to taxonomists for standard genome sequencing and annotation.</title>
        <authorList>
            <consortium name="The Broad Institute Genomics Platform"/>
            <consortium name="The Broad Institute Genome Sequencing Center for Infectious Disease"/>
            <person name="Wu L."/>
            <person name="Ma J."/>
        </authorList>
    </citation>
    <scope>NUCLEOTIDE SEQUENCE [LARGE SCALE GENOMIC DNA]</scope>
    <source>
        <strain evidence="4">NBRC 108894</strain>
    </source>
</reference>
<comment type="caution">
    <text evidence="3">The sequence shown here is derived from an EMBL/GenBank/DDBJ whole genome shotgun (WGS) entry which is preliminary data.</text>
</comment>
<evidence type="ECO:0000313" key="3">
    <source>
        <dbReference type="EMBL" id="GMA94701.1"/>
    </source>
</evidence>
<proteinExistence type="predicted"/>
<dbReference type="Gene3D" id="3.40.50.300">
    <property type="entry name" value="P-loop containing nucleotide triphosphate hydrolases"/>
    <property type="match status" value="1"/>
</dbReference>
<dbReference type="Proteomes" id="UP001157034">
    <property type="component" value="Unassembled WGS sequence"/>
</dbReference>
<gene>
    <name evidence="3" type="ORF">GCM10025881_15250</name>
</gene>
<protein>
    <recommendedName>
        <fullName evidence="2">ABC transporter domain-containing protein</fullName>
    </recommendedName>
</protein>
<sequence length="109" mass="11206">MSTATAPDAVIRATGISVDYQGEADTHAVRDVSLELMRGEILGIAGESGCGKSTLAYALTRLLQAPAALVGGSLEYRPADGPRSTCSPSTRPSCGPSAGRRSPWCSRAP</sequence>
<dbReference type="PANTHER" id="PTHR43067">
    <property type="entry name" value="OLIGOPEPTIDE/DIPEPTIDE ABC TRANSPORTER, ATPASE SUBUNIT"/>
    <property type="match status" value="1"/>
</dbReference>
<evidence type="ECO:0000259" key="2">
    <source>
        <dbReference type="Pfam" id="PF00005"/>
    </source>
</evidence>
<dbReference type="Pfam" id="PF00005">
    <property type="entry name" value="ABC_tran"/>
    <property type="match status" value="1"/>
</dbReference>
<accession>A0ABQ6K7I0</accession>
<dbReference type="InterPro" id="IPR003439">
    <property type="entry name" value="ABC_transporter-like_ATP-bd"/>
</dbReference>
<evidence type="ECO:0000313" key="4">
    <source>
        <dbReference type="Proteomes" id="UP001157034"/>
    </source>
</evidence>
<dbReference type="InterPro" id="IPR027417">
    <property type="entry name" value="P-loop_NTPase"/>
</dbReference>
<feature type="compositionally biased region" description="Low complexity" evidence="1">
    <location>
        <begin position="81"/>
        <end position="97"/>
    </location>
</feature>
<dbReference type="PANTHER" id="PTHR43067:SF3">
    <property type="entry name" value="MALTOSE ABC TRANSPORTER, ATP-BINDING PROTEIN"/>
    <property type="match status" value="1"/>
</dbReference>
<dbReference type="RefSeq" id="WP_284253598.1">
    <property type="nucleotide sequence ID" value="NZ_BSVB01000001.1"/>
</dbReference>
<dbReference type="SUPFAM" id="SSF52540">
    <property type="entry name" value="P-loop containing nucleoside triphosphate hydrolases"/>
    <property type="match status" value="1"/>
</dbReference>
<organism evidence="3 4">
    <name type="scientific">Pseudolysinimonas kribbensis</name>
    <dbReference type="NCBI Taxonomy" id="433641"/>
    <lineage>
        <taxon>Bacteria</taxon>
        <taxon>Bacillati</taxon>
        <taxon>Actinomycetota</taxon>
        <taxon>Actinomycetes</taxon>
        <taxon>Micrococcales</taxon>
        <taxon>Microbacteriaceae</taxon>
        <taxon>Pseudolysinimonas</taxon>
    </lineage>
</organism>
<evidence type="ECO:0000256" key="1">
    <source>
        <dbReference type="SAM" id="MobiDB-lite"/>
    </source>
</evidence>
<dbReference type="EMBL" id="BSVB01000001">
    <property type="protein sequence ID" value="GMA94701.1"/>
    <property type="molecule type" value="Genomic_DNA"/>
</dbReference>